<feature type="compositionally biased region" description="Basic and acidic residues" evidence="2">
    <location>
        <begin position="999"/>
        <end position="1014"/>
    </location>
</feature>
<feature type="region of interest" description="Disordered" evidence="2">
    <location>
        <begin position="889"/>
        <end position="1090"/>
    </location>
</feature>
<evidence type="ECO:0000259" key="4">
    <source>
        <dbReference type="Pfam" id="PF18799"/>
    </source>
</evidence>
<evidence type="ECO:0000259" key="3">
    <source>
        <dbReference type="Pfam" id="PF18796"/>
    </source>
</evidence>
<feature type="domain" description="Large polyvalent protein-associated" evidence="3">
    <location>
        <begin position="1533"/>
        <end position="1601"/>
    </location>
</feature>
<feature type="domain" description="Large polyvalent protein associated" evidence="6">
    <location>
        <begin position="3168"/>
        <end position="3347"/>
    </location>
</feature>
<dbReference type="Pfam" id="PF18823">
    <property type="entry name" value="InPase"/>
    <property type="match status" value="1"/>
</dbReference>
<evidence type="ECO:0008006" key="9">
    <source>
        <dbReference type="Google" id="ProtNLM"/>
    </source>
</evidence>
<organism evidence="7 8">
    <name type="scientific">Pseudohoeflea coraliihabitans</name>
    <dbReference type="NCBI Taxonomy" id="2860393"/>
    <lineage>
        <taxon>Bacteria</taxon>
        <taxon>Pseudomonadati</taxon>
        <taxon>Pseudomonadota</taxon>
        <taxon>Alphaproteobacteria</taxon>
        <taxon>Hyphomicrobiales</taxon>
        <taxon>Rhizobiaceae</taxon>
        <taxon>Pseudohoeflea</taxon>
    </lineage>
</organism>
<dbReference type="Proteomes" id="UP001430804">
    <property type="component" value="Unassembled WGS sequence"/>
</dbReference>
<feature type="coiled-coil region" evidence="1">
    <location>
        <begin position="3427"/>
        <end position="3454"/>
    </location>
</feature>
<feature type="compositionally biased region" description="Basic and acidic residues" evidence="2">
    <location>
        <begin position="937"/>
        <end position="954"/>
    </location>
</feature>
<sequence>MAESALKPWEKYAQKAVTPASTGKPWEKYAQPAVADGEEAGGGIFLNEVAKSVGRGAVKAVGTGLKGLAANQAESPTEQATYDQLISELPNISSMSDEEFTDFNRRATSELRGLNGLRLIAKARLIREGEIEPDNEQMSLDVLPDTPIEETGLYKAGEATQRFADQSMPVAPDYEGGWTQTLGEGAGSMIPFLAAALVGGPAGGIALGTGLGTSLSAGEAVERAVAAGADPQEIINAAELGKLPGLSEHLPMETLLERIPLPFAGKAASIIHKIAAQAAVEGGQEAFQQVAQNLIERYVYDPEQDISEGILEAATVGGILGGGFKAGQQAASGVKNAIKGKQPAPDPSATVETGGPDLPLESPVTQDAAVDAGAPPGQQAASAISPEARAILRRSQMTDEDIDAMSPEEVSAEVENARAAGVAVNEAMIRKAAEYQSPETQQQPPAMERLDDPAAAAQRMAQTFDPDRNRQQIAEDIASQVRVDEDELYPRRAKARQMQADFERKKAAGEIEPPRGTRNRPTLIETDDAIDDADLIVNPAPTVAQKEAGNYRKYHAKMHGFDISIETPKGGVREGRNRKGDIWQTRMPAHYGYIKRTEGADGDHVDVYVGPNAKSQRVYVVDQVNELKQFDEHKVIMGVGSVSEARDIYARGFSDGRGIDRLGAITPMSVSEFRKWLREGDTKKPLRFGQSQVRTNDDGFPIDKNGLVKKPESLIEFLARMGGVRDETGELAAMDLTRRKTGFVAGAGPLVRKNGMTPDKAREAAVEAGYLVDPGEGENRPSESYVSDLYDALGEDAGSREKFAHYDADWEAAWRAQQGQEEASAREEEFSDVLDEVAKVLSIDRDDDFAQSVARAIYEEGGDIGDVAERIAIQEADQAEASVDEAFPDIPFFEDSPDEVHAGTASESGATGGTPGQHGEGPRAQGEPQEGGATVQDRGEGGPQDDREADDSGRAGESAGESPAAVDDFDRGFNEGLAELTEEPGADDKPQTVIPGAERIPDKQKAEREGEKPLKAKKPQQEPGGMFDEAETAPQLFDKLSTPEATAKPNKPTPKPNSASTKPNSVSAKPSRGKKPDAPKDKAGDKIDDFGETLHGARKHLVAEYGKTLDEDVDLTTQPLSKVFPQPNFEKLAEAGVDRDTLALVAVMRDMVPPKPRKAYKVKRWAEQVDVLRDFSAKLINGEISPDTLHEKLESPGNALLRPVGWTAKAIRDVEPSRLREAAGFRIKSGAYSMFAGERFSPSRTIYDLTTPSGRKAQASTGAMQGLIYDQDIDKMIEKARDFITAHLAKGPVEAPTRSKYTPLKIYRNTKTGDIYLAFKVRSSVIKVVGGFETVQDAIKHRDENKDALQAKIDEMRAGPNERNAENRERTGRDRRDGDITPEAFSEAFGFRGVQFGNYVEGGRRQGDLNRAYDALHDLAEAIGIPPRALSLNGQLGLAFGARGRGGKKSPAAHYEPGNIVINLTKNSGPGSLAHEWFHGVDNYFAREDGRQEFMTEATDAARSIRPEVREAFAKVAEAVERGGYFERAKEFDKARSKPYFSTIRELTARAFERFIIDRLEESGVRNDYLANIDTESGVYPTPEEMSGGIRAAYDRLFDVMDSKPTPEGNERLYSLLKARADQPPVFYSALLQQVINAKQGSAQAKDWKAIIAKLPGVKRAEIEWLGIEEWLDTQEGQQVSREALADYIRANQVDLVEDVRSGEEVEYNFKIEIGEKTDPDPGFLEEQVESLHLDDAIAEIAEAEDIDPEDVDRGEAMERAVEMAEEAYWSDPDGDFAATLYDPDSGISFDGYYNSYDRDYFFSELMDGENVDEQTAIDLAENYARKNATNADAVGPALHETYTERGGENYRELLLRVPDLHTTGKNTQKWEVGPDGIGREVSPSKRPFVQRGHFEEENIVVHARVKDRTDVDGNKVLFVEEIQSDLGSKWRKGTEPEEVTALRRELEQRRRELNSDMDKAWADMQRRAEELAGPNVPLHRLSIREMIGEARPSEPRLYEPQEVQEFVASLQGDPEFRKSLERRQAIIDRADDIDSALINLGTEKTMDPSVPDTPFKDENYYVLMAKRLLREAVDKGYGKLAWTPGYMQAERWNKAAQSVVNSVSWATARNGNRVVTLNMSGGSPRELQVSPGGVIESGFEDAEGKPLATLIGPGVAKEVMGEPSGTVSGQKITFPSSGYAIAYDQHIRKAVTKLVKRYGVRVREDRGLNDFTTHEGQEDALAEAIKDMGMTEAAEHIISTFPKSDTALAKDLAQRLRKKAADPHAWPHDMVPLGISAIGRPRMLELFDVKGNPVWSVEINDAMREGLREGLPLFDARQQGRMAQPPSAVMPAEEIAEIRRIVREVSGLDDVIFMERIEAPAGLADWGNAAPMAAAGYYDPADDVIAISLSDGDRTTAYHEAFHRIQNLFLSPREKAVLERESERLRQIVAASMPDMDVRQIGQIELEAEAFALYAEQMEGNRATGIRMHTGIRRAWNRIIRIMRAVRNALRGFGYQTAEDIFERALRSDMAERGSNQRRGDPRILYSLAPASRSTVPDHIEPRNSPAALLGQRLDKAVTDIKKMSPKDRRHAEDGESAGEWTHRKWVDYLHPVRMMQERVAGKGNLSDLNDAYLNARLAEDAALAEIQELHDVYVVPALEGLVDAGASIEELHDLLYAEHAQERNRVIGERNPEDSDLHRAITDPSVKGASGWSTNEANETIARLKADKQKYRALRRAADGVRAMLKANLAQQRRAGLISAETHDLLTQQWQNYVPLKGHDGMDDQGNWRPSKGKGFDVRGDEFHAAVGRYSEADNVLAHAISQAELTILRAKKNDVGKAMLRFINEFDPEGKTVAEVFWSGTDEMGEIHRIPDVYKRVLGKDGKVQHQKVPNPFSRLDDVLATKVGGKVYYIRFKDEKVGLALRKMGKVELDAVSKLMRKYVTGWQSLINTRANPAFIPVNIIRDAQTGAVHLLDEGFNKREAIRAIADIPKAWGALWRRQRGRKGDGEWDQALAEYVKAGGKINFDARIQDFDQQLASIQKQTRAAAGDMSKLRTAWESLVKFVTDLNDAGENGMRLVAFKMARESGKTPKQAAFIGRDLTVDFKKHGEMNPLVNSWFVFFNAALQGNYNIARRLSTSKAVRKVVIGAMFGGMMQHFWNLAMAGEDEDGESHYLKLLRNEPYRLERQMLFFIPGTDQYVSFPLPYGYNAFWHLGAQGGAITSGDKDILPGLLDSFRVWVEAMNPIGSGSLSTMLAPTVADPAVELLENKNFFGGEIYPAANPFDQSPAPDSQRAWRSTHPIAKDGAEWLNWITGGNEIESGAIDIHPDTLEHMWGYFTGGIGRFFAQGVETGQRTLEGEFEPKKTPYVRTFYGQMDERSQKNEYYRQREAALTARGELKKYQDKGDREDLLDFQRRHAIEIKAIPAYVAAEKQRRKINKQRRAIEGSSMTAAEKKQRLKELEQVELEIMRQARTAFAKARKGN</sequence>
<evidence type="ECO:0000259" key="6">
    <source>
        <dbReference type="Pfam" id="PF18857"/>
    </source>
</evidence>
<dbReference type="Pfam" id="PF18796">
    <property type="entry name" value="LPD1"/>
    <property type="match status" value="1"/>
</dbReference>
<dbReference type="InterPro" id="IPR040561">
    <property type="entry name" value="LPD38"/>
</dbReference>
<protein>
    <recommendedName>
        <fullName evidence="9">Large polyvalent protein-associated domain-containing protein</fullName>
    </recommendedName>
</protein>
<feature type="domain" description="Large polyvalent protein-associated" evidence="4">
    <location>
        <begin position="1236"/>
        <end position="1388"/>
    </location>
</feature>
<feature type="compositionally biased region" description="Gly residues" evidence="2">
    <location>
        <begin position="910"/>
        <end position="919"/>
    </location>
</feature>
<evidence type="ECO:0000256" key="1">
    <source>
        <dbReference type="SAM" id="Coils"/>
    </source>
</evidence>
<dbReference type="Pfam" id="PF18799">
    <property type="entry name" value="LPD5"/>
    <property type="match status" value="1"/>
</dbReference>
<dbReference type="InterPro" id="IPR041047">
    <property type="entry name" value="LPD1"/>
</dbReference>
<keyword evidence="8" id="KW-1185">Reference proteome</keyword>
<proteinExistence type="predicted"/>
<feature type="region of interest" description="Disordered" evidence="2">
    <location>
        <begin position="1353"/>
        <end position="1380"/>
    </location>
</feature>
<evidence type="ECO:0000259" key="5">
    <source>
        <dbReference type="Pfam" id="PF18823"/>
    </source>
</evidence>
<dbReference type="InterPro" id="IPR041595">
    <property type="entry name" value="Inorganic_Pase"/>
</dbReference>
<evidence type="ECO:0000313" key="7">
    <source>
        <dbReference type="EMBL" id="MBW3099196.1"/>
    </source>
</evidence>
<feature type="domain" description="Inorganic pyrophosphatase" evidence="5">
    <location>
        <begin position="544"/>
        <end position="677"/>
    </location>
</feature>
<evidence type="ECO:0000313" key="8">
    <source>
        <dbReference type="Proteomes" id="UP001430804"/>
    </source>
</evidence>
<name>A0ABS6WTC1_9HYPH</name>
<feature type="region of interest" description="Disordered" evidence="2">
    <location>
        <begin position="338"/>
        <end position="363"/>
    </location>
</feature>
<feature type="compositionally biased region" description="Low complexity" evidence="2">
    <location>
        <begin position="1042"/>
        <end position="1060"/>
    </location>
</feature>
<dbReference type="Pfam" id="PF18857">
    <property type="entry name" value="LPD38"/>
    <property type="match status" value="1"/>
</dbReference>
<dbReference type="EMBL" id="JAHWQX010000006">
    <property type="protein sequence ID" value="MBW3099196.1"/>
    <property type="molecule type" value="Genomic_DNA"/>
</dbReference>
<feature type="compositionally biased region" description="Basic and acidic residues" evidence="2">
    <location>
        <begin position="1074"/>
        <end position="1089"/>
    </location>
</feature>
<feature type="region of interest" description="Disordered" evidence="2">
    <location>
        <begin position="496"/>
        <end position="522"/>
    </location>
</feature>
<gene>
    <name evidence="7" type="ORF">KY465_18090</name>
</gene>
<keyword evidence="1" id="KW-0175">Coiled coil</keyword>
<dbReference type="InterPro" id="IPR040651">
    <property type="entry name" value="LPD5"/>
</dbReference>
<evidence type="ECO:0000256" key="2">
    <source>
        <dbReference type="SAM" id="MobiDB-lite"/>
    </source>
</evidence>
<comment type="caution">
    <text evidence="7">The sequence shown here is derived from an EMBL/GenBank/DDBJ whole genome shotgun (WGS) entry which is preliminary data.</text>
</comment>
<feature type="compositionally biased region" description="Basic and acidic residues" evidence="2">
    <location>
        <begin position="501"/>
        <end position="515"/>
    </location>
</feature>
<accession>A0ABS6WTC1</accession>
<feature type="compositionally biased region" description="Basic and acidic residues" evidence="2">
    <location>
        <begin position="1363"/>
        <end position="1379"/>
    </location>
</feature>
<reference evidence="7" key="1">
    <citation type="submission" date="2021-07" db="EMBL/GenBank/DDBJ databases">
        <title>Pseudohoeflea marina sp. nov. a polyhydroxyalcanoate-producing bacterium.</title>
        <authorList>
            <person name="Zheng W."/>
            <person name="Yu S."/>
            <person name="Huang Y."/>
        </authorList>
    </citation>
    <scope>NUCLEOTIDE SEQUENCE</scope>
    <source>
        <strain evidence="7">DP4N28-3</strain>
    </source>
</reference>
<dbReference type="RefSeq" id="WP_219203528.1">
    <property type="nucleotide sequence ID" value="NZ_JAHWQX010000006.1"/>
</dbReference>